<dbReference type="KEGG" id="thao:NI17_009090"/>
<dbReference type="PROSITE" id="PS50931">
    <property type="entry name" value="HTH_LYSR"/>
    <property type="match status" value="1"/>
</dbReference>
<dbReference type="Gene3D" id="3.40.190.290">
    <property type="match status" value="1"/>
</dbReference>
<dbReference type="Gene3D" id="1.10.10.10">
    <property type="entry name" value="Winged helix-like DNA-binding domain superfamily/Winged helix DNA-binding domain"/>
    <property type="match status" value="1"/>
</dbReference>
<reference evidence="5" key="1">
    <citation type="submission" date="2020-10" db="EMBL/GenBank/DDBJ databases">
        <title>De novo genome project of the cellulose decomposer Thermobifida halotolerans type strain.</title>
        <authorList>
            <person name="Nagy I."/>
            <person name="Horvath B."/>
            <person name="Kukolya J."/>
            <person name="Nagy I."/>
            <person name="Orsini M."/>
        </authorList>
    </citation>
    <scope>NUCLEOTIDE SEQUENCE</scope>
    <source>
        <strain evidence="5">DSM 44931</strain>
    </source>
</reference>
<proteinExistence type="inferred from homology"/>
<dbReference type="AlphaFoldDB" id="A0A399FZH0"/>
<accession>A0A399FZH0</accession>
<evidence type="ECO:0000256" key="1">
    <source>
        <dbReference type="ARBA" id="ARBA00009437"/>
    </source>
</evidence>
<dbReference type="EMBL" id="CP063196">
    <property type="protein sequence ID" value="UOE21271.1"/>
    <property type="molecule type" value="Genomic_DNA"/>
</dbReference>
<dbReference type="InterPro" id="IPR005119">
    <property type="entry name" value="LysR_subst-bd"/>
</dbReference>
<evidence type="ECO:0000313" key="6">
    <source>
        <dbReference type="Proteomes" id="UP000265719"/>
    </source>
</evidence>
<dbReference type="RefSeq" id="WP_068691662.1">
    <property type="nucleotide sequence ID" value="NZ_CP063196.1"/>
</dbReference>
<keyword evidence="2" id="KW-0805">Transcription regulation</keyword>
<keyword evidence="6" id="KW-1185">Reference proteome</keyword>
<dbReference type="FunFam" id="1.10.10.10:FF:000001">
    <property type="entry name" value="LysR family transcriptional regulator"/>
    <property type="match status" value="1"/>
</dbReference>
<dbReference type="GO" id="GO:0003700">
    <property type="term" value="F:DNA-binding transcription factor activity"/>
    <property type="evidence" value="ECO:0007669"/>
    <property type="project" value="InterPro"/>
</dbReference>
<evidence type="ECO:0000256" key="3">
    <source>
        <dbReference type="ARBA" id="ARBA00023125"/>
    </source>
</evidence>
<dbReference type="InterPro" id="IPR036390">
    <property type="entry name" value="WH_DNA-bd_sf"/>
</dbReference>
<evidence type="ECO:0000256" key="2">
    <source>
        <dbReference type="ARBA" id="ARBA00023015"/>
    </source>
</evidence>
<dbReference type="Pfam" id="PF03466">
    <property type="entry name" value="LysR_substrate"/>
    <property type="match status" value="1"/>
</dbReference>
<sequence length="303" mass="32634">MELRQLEYFIAVAEEQSFTKAAARLYVAQPGVSAQIRRLEHELGQELLDRSGRNVRLTEVGAAVLTYARTVIDGIASIRLTVDEFAGLMRGRVSMGVVRSCPALDLPALLANFHKNYPAVEITLVEENSDRLLDDVQNGLLDTAIVALTAATPAGIDLHVFVDEPLVIAVSPGDQLAGENTVPIDALRDRTLTSLPRGTGMRACLEEACSAAGFEPRVSFEVSDPDMLAQLAIRGLGPAVLPASLAAEYPEELHAIAVCPPLRGRMALIWRSQGPLSPAARTFVNHARSALAEQSTDPQPERL</sequence>
<dbReference type="OrthoDB" id="3181812at2"/>
<keyword evidence="3" id="KW-0238">DNA-binding</keyword>
<protein>
    <submittedName>
        <fullName evidence="5">LysR family transcriptional regulator</fullName>
    </submittedName>
</protein>
<dbReference type="PANTHER" id="PTHR30346">
    <property type="entry name" value="TRANSCRIPTIONAL DUAL REGULATOR HCAR-RELATED"/>
    <property type="match status" value="1"/>
</dbReference>
<organism evidence="5 6">
    <name type="scientific">Thermobifida halotolerans</name>
    <dbReference type="NCBI Taxonomy" id="483545"/>
    <lineage>
        <taxon>Bacteria</taxon>
        <taxon>Bacillati</taxon>
        <taxon>Actinomycetota</taxon>
        <taxon>Actinomycetes</taxon>
        <taxon>Streptosporangiales</taxon>
        <taxon>Nocardiopsidaceae</taxon>
        <taxon>Thermobifida</taxon>
    </lineage>
</organism>
<comment type="similarity">
    <text evidence="1">Belongs to the LysR transcriptional regulatory family.</text>
</comment>
<dbReference type="Proteomes" id="UP000265719">
    <property type="component" value="Chromosome"/>
</dbReference>
<gene>
    <name evidence="5" type="ORF">NI17_009090</name>
</gene>
<keyword evidence="4" id="KW-0804">Transcription</keyword>
<dbReference type="GO" id="GO:0003677">
    <property type="term" value="F:DNA binding"/>
    <property type="evidence" value="ECO:0007669"/>
    <property type="project" value="UniProtKB-KW"/>
</dbReference>
<dbReference type="PRINTS" id="PR00039">
    <property type="entry name" value="HTHLYSR"/>
</dbReference>
<dbReference type="SUPFAM" id="SSF53850">
    <property type="entry name" value="Periplasmic binding protein-like II"/>
    <property type="match status" value="1"/>
</dbReference>
<dbReference type="PANTHER" id="PTHR30346:SF28">
    <property type="entry name" value="HTH-TYPE TRANSCRIPTIONAL REGULATOR CYNR"/>
    <property type="match status" value="1"/>
</dbReference>
<dbReference type="Pfam" id="PF00126">
    <property type="entry name" value="HTH_1"/>
    <property type="match status" value="1"/>
</dbReference>
<dbReference type="InterPro" id="IPR036388">
    <property type="entry name" value="WH-like_DNA-bd_sf"/>
</dbReference>
<dbReference type="InterPro" id="IPR000847">
    <property type="entry name" value="LysR_HTH_N"/>
</dbReference>
<dbReference type="SUPFAM" id="SSF46785">
    <property type="entry name" value="Winged helix' DNA-binding domain"/>
    <property type="match status" value="1"/>
</dbReference>
<evidence type="ECO:0000313" key="5">
    <source>
        <dbReference type="EMBL" id="UOE21271.1"/>
    </source>
</evidence>
<evidence type="ECO:0000256" key="4">
    <source>
        <dbReference type="ARBA" id="ARBA00023163"/>
    </source>
</evidence>
<name>A0A399FZH0_9ACTN</name>
<dbReference type="GO" id="GO:0032993">
    <property type="term" value="C:protein-DNA complex"/>
    <property type="evidence" value="ECO:0007669"/>
    <property type="project" value="TreeGrafter"/>
</dbReference>